<comment type="subcellular location">
    <subcellularLocation>
        <location evidence="6">Cytoplasm</location>
        <location evidence="6">Cytosol</location>
    </subcellularLocation>
    <subcellularLocation>
        <location evidence="6">Nucleus</location>
    </subcellularLocation>
</comment>
<organism evidence="9 10">
    <name type="scientific">Papaver somniferum</name>
    <name type="common">Opium poppy</name>
    <dbReference type="NCBI Taxonomy" id="3469"/>
    <lineage>
        <taxon>Eukaryota</taxon>
        <taxon>Viridiplantae</taxon>
        <taxon>Streptophyta</taxon>
        <taxon>Embryophyta</taxon>
        <taxon>Tracheophyta</taxon>
        <taxon>Spermatophyta</taxon>
        <taxon>Magnoliopsida</taxon>
        <taxon>Ranunculales</taxon>
        <taxon>Papaveraceae</taxon>
        <taxon>Papaveroideae</taxon>
        <taxon>Papaver</taxon>
    </lineage>
</organism>
<evidence type="ECO:0000313" key="9">
    <source>
        <dbReference type="EMBL" id="RZC68552.1"/>
    </source>
</evidence>
<keyword evidence="10" id="KW-1185">Reference proteome</keyword>
<dbReference type="PANTHER" id="PTHR28242">
    <property type="entry name" value="PHOSPHORELAY INTERMEDIATE PROTEIN YPD1"/>
    <property type="match status" value="1"/>
</dbReference>
<dbReference type="GO" id="GO:0005634">
    <property type="term" value="C:nucleus"/>
    <property type="evidence" value="ECO:0007669"/>
    <property type="project" value="UniProtKB-SubCell"/>
</dbReference>
<dbReference type="InterPro" id="IPR045871">
    <property type="entry name" value="AHP1-5/YPD1"/>
</dbReference>
<evidence type="ECO:0000259" key="8">
    <source>
        <dbReference type="PROSITE" id="PS50894"/>
    </source>
</evidence>
<evidence type="ECO:0000256" key="3">
    <source>
        <dbReference type="ARBA" id="ARBA00023012"/>
    </source>
</evidence>
<protein>
    <recommendedName>
        <fullName evidence="6">Histidine-containing phosphotransfer protein</fullName>
    </recommendedName>
</protein>
<reference evidence="9 10" key="1">
    <citation type="journal article" date="2018" name="Science">
        <title>The opium poppy genome and morphinan production.</title>
        <authorList>
            <person name="Guo L."/>
            <person name="Winzer T."/>
            <person name="Yang X."/>
            <person name="Li Y."/>
            <person name="Ning Z."/>
            <person name="He Z."/>
            <person name="Teodor R."/>
            <person name="Lu Y."/>
            <person name="Bowser T.A."/>
            <person name="Graham I.A."/>
            <person name="Ye K."/>
        </authorList>
    </citation>
    <scope>NUCLEOTIDE SEQUENCE [LARGE SCALE GENOMIC DNA]</scope>
    <source>
        <strain evidence="10">cv. HN1</strain>
        <tissue evidence="9">Leaves</tissue>
    </source>
</reference>
<keyword evidence="2 6" id="KW-0932">Cytokinin signaling pathway</keyword>
<sequence>MAGRMSNKQMQKRVASMREALFKQGYLDEQFSMLEELEDTDNPNFCEEVVTMFFRDYVRHINNIDRALAKNPINFEKLEDLMHHFKGSCCSIGAAKAKNEITLFRNHCINEDAEGVRGTFEQLKKELATLKTKLEAYFQAARQAGPSQTADRPKMWSRHVGPLLFQVRYEEIMSDSAYLDRVLLDGATKAADIAE</sequence>
<dbReference type="SUPFAM" id="SSF47226">
    <property type="entry name" value="Histidine-containing phosphotransfer domain, HPT domain"/>
    <property type="match status" value="1"/>
</dbReference>
<keyword evidence="4" id="KW-0539">Nucleus</keyword>
<gene>
    <name evidence="9" type="ORF">C5167_031801</name>
</gene>
<dbReference type="GO" id="GO:0009736">
    <property type="term" value="P:cytokinin-activated signaling pathway"/>
    <property type="evidence" value="ECO:0007669"/>
    <property type="project" value="UniProtKB-KW"/>
</dbReference>
<dbReference type="FunFam" id="1.20.120.160:FF:000001">
    <property type="entry name" value="Histidine-containing phosphotransfer protein 1"/>
    <property type="match status" value="1"/>
</dbReference>
<feature type="modified residue" description="Phosphohistidine" evidence="5">
    <location>
        <position position="83"/>
    </location>
</feature>
<dbReference type="EMBL" id="CM010721">
    <property type="protein sequence ID" value="RZC68552.1"/>
    <property type="molecule type" value="Genomic_DNA"/>
</dbReference>
<feature type="domain" description="HPt" evidence="8">
    <location>
        <begin position="42"/>
        <end position="137"/>
    </location>
</feature>
<name>A0A4Y7K896_PAPSO</name>
<dbReference type="Gene3D" id="1.20.120.160">
    <property type="entry name" value="HPT domain"/>
    <property type="match status" value="1"/>
</dbReference>
<evidence type="ECO:0000256" key="4">
    <source>
        <dbReference type="ARBA" id="ARBA00023242"/>
    </source>
</evidence>
<dbReference type="Proteomes" id="UP000316621">
    <property type="component" value="Chromosome 7"/>
</dbReference>
<evidence type="ECO:0000256" key="5">
    <source>
        <dbReference type="PROSITE-ProRule" id="PRU00110"/>
    </source>
</evidence>
<dbReference type="PROSITE" id="PS50894">
    <property type="entry name" value="HPT"/>
    <property type="match status" value="1"/>
</dbReference>
<dbReference type="InterPro" id="IPR036641">
    <property type="entry name" value="HPT_dom_sf"/>
</dbReference>
<keyword evidence="1" id="KW-0963">Cytoplasm</keyword>
<dbReference type="Pfam" id="PF01627">
    <property type="entry name" value="Hpt"/>
    <property type="match status" value="1"/>
</dbReference>
<keyword evidence="5" id="KW-0597">Phosphoprotein</keyword>
<dbReference type="AlphaFoldDB" id="A0A4Y7K896"/>
<dbReference type="GO" id="GO:0000160">
    <property type="term" value="P:phosphorelay signal transduction system"/>
    <property type="evidence" value="ECO:0007669"/>
    <property type="project" value="UniProtKB-UniRule"/>
</dbReference>
<dbReference type="GO" id="GO:0009927">
    <property type="term" value="F:histidine phosphotransfer kinase activity"/>
    <property type="evidence" value="ECO:0007669"/>
    <property type="project" value="UniProtKB-UniRule"/>
</dbReference>
<feature type="coiled-coil region" evidence="7">
    <location>
        <begin position="113"/>
        <end position="140"/>
    </location>
</feature>
<evidence type="ECO:0000256" key="2">
    <source>
        <dbReference type="ARBA" id="ARBA00022864"/>
    </source>
</evidence>
<evidence type="ECO:0000256" key="7">
    <source>
        <dbReference type="SAM" id="Coils"/>
    </source>
</evidence>
<comment type="function">
    <text evidence="6">Functions as a two-component phosphorelay mediators between cytokinin sensor histidine kinases and response regulators (B-type ARRs). Plays an important role in propagating cytokinin signal transduction.</text>
</comment>
<keyword evidence="7" id="KW-0175">Coiled coil</keyword>
<dbReference type="PANTHER" id="PTHR28242:SF43">
    <property type="entry name" value="HISTIDINE-CONTAINING PHOSPHOTRANSFER PROTEIN 4"/>
    <property type="match status" value="1"/>
</dbReference>
<keyword evidence="3 6" id="KW-0902">Two-component regulatory system</keyword>
<proteinExistence type="predicted"/>
<dbReference type="InterPro" id="IPR008207">
    <property type="entry name" value="Sig_transdc_His_kin_Hpt_dom"/>
</dbReference>
<feature type="non-terminal residue" evidence="9">
    <location>
        <position position="195"/>
    </location>
</feature>
<evidence type="ECO:0000313" key="10">
    <source>
        <dbReference type="Proteomes" id="UP000316621"/>
    </source>
</evidence>
<dbReference type="Gramene" id="RZC68552">
    <property type="protein sequence ID" value="RZC68552"/>
    <property type="gene ID" value="C5167_031801"/>
</dbReference>
<comment type="domain">
    <text evidence="6">Histidine-containing phosphotransfer domain (HPt) contains an active histidine that mediates the phosphotransfer.</text>
</comment>
<evidence type="ECO:0000256" key="1">
    <source>
        <dbReference type="ARBA" id="ARBA00022490"/>
    </source>
</evidence>
<evidence type="ECO:0000256" key="6">
    <source>
        <dbReference type="RuleBase" id="RU369004"/>
    </source>
</evidence>
<dbReference type="STRING" id="3469.A0A4Y7K896"/>
<accession>A0A4Y7K896</accession>
<dbReference type="GO" id="GO:0043424">
    <property type="term" value="F:protein histidine kinase binding"/>
    <property type="evidence" value="ECO:0007669"/>
    <property type="project" value="UniProtKB-UniRule"/>
</dbReference>
<dbReference type="GO" id="GO:0005829">
    <property type="term" value="C:cytosol"/>
    <property type="evidence" value="ECO:0007669"/>
    <property type="project" value="UniProtKB-SubCell"/>
</dbReference>